<feature type="region of interest" description="Disordered" evidence="1">
    <location>
        <begin position="1"/>
        <end position="45"/>
    </location>
</feature>
<keyword evidence="4" id="KW-1185">Reference proteome</keyword>
<evidence type="ECO:0000256" key="1">
    <source>
        <dbReference type="SAM" id="MobiDB-lite"/>
    </source>
</evidence>
<feature type="transmembrane region" description="Helical" evidence="2">
    <location>
        <begin position="358"/>
        <end position="381"/>
    </location>
</feature>
<feature type="compositionally biased region" description="Basic and acidic residues" evidence="1">
    <location>
        <begin position="1"/>
        <end position="12"/>
    </location>
</feature>
<dbReference type="Proteomes" id="UP000076798">
    <property type="component" value="Unassembled WGS sequence"/>
</dbReference>
<organism evidence="3 4">
    <name type="scientific">Sistotremastrum suecicum HHB10207 ss-3</name>
    <dbReference type="NCBI Taxonomy" id="1314776"/>
    <lineage>
        <taxon>Eukaryota</taxon>
        <taxon>Fungi</taxon>
        <taxon>Dikarya</taxon>
        <taxon>Basidiomycota</taxon>
        <taxon>Agaricomycotina</taxon>
        <taxon>Agaricomycetes</taxon>
        <taxon>Sistotremastrales</taxon>
        <taxon>Sistotremastraceae</taxon>
        <taxon>Sistotremastrum</taxon>
    </lineage>
</organism>
<feature type="transmembrane region" description="Helical" evidence="2">
    <location>
        <begin position="393"/>
        <end position="415"/>
    </location>
</feature>
<protein>
    <recommendedName>
        <fullName evidence="5">WW domain-containing protein</fullName>
    </recommendedName>
</protein>
<dbReference type="AlphaFoldDB" id="A0A166C3G4"/>
<dbReference type="EMBL" id="KV428093">
    <property type="protein sequence ID" value="KZT37036.1"/>
    <property type="molecule type" value="Genomic_DNA"/>
</dbReference>
<evidence type="ECO:0000313" key="3">
    <source>
        <dbReference type="EMBL" id="KZT37036.1"/>
    </source>
</evidence>
<keyword evidence="2" id="KW-1133">Transmembrane helix</keyword>
<evidence type="ECO:0000256" key="2">
    <source>
        <dbReference type="SAM" id="Phobius"/>
    </source>
</evidence>
<accession>A0A166C3G4</accession>
<proteinExistence type="predicted"/>
<feature type="transmembrane region" description="Helical" evidence="2">
    <location>
        <begin position="476"/>
        <end position="497"/>
    </location>
</feature>
<dbReference type="OrthoDB" id="2674421at2759"/>
<feature type="compositionally biased region" description="Pro residues" evidence="1">
    <location>
        <begin position="30"/>
        <end position="39"/>
    </location>
</feature>
<keyword evidence="2" id="KW-0812">Transmembrane</keyword>
<evidence type="ECO:0000313" key="4">
    <source>
        <dbReference type="Proteomes" id="UP000076798"/>
    </source>
</evidence>
<feature type="transmembrane region" description="Helical" evidence="2">
    <location>
        <begin position="444"/>
        <end position="470"/>
    </location>
</feature>
<reference evidence="3 4" key="1">
    <citation type="journal article" date="2016" name="Mol. Biol. Evol.">
        <title>Comparative Genomics of Early-Diverging Mushroom-Forming Fungi Provides Insights into the Origins of Lignocellulose Decay Capabilities.</title>
        <authorList>
            <person name="Nagy L.G."/>
            <person name="Riley R."/>
            <person name="Tritt A."/>
            <person name="Adam C."/>
            <person name="Daum C."/>
            <person name="Floudas D."/>
            <person name="Sun H."/>
            <person name="Yadav J.S."/>
            <person name="Pangilinan J."/>
            <person name="Larsson K.H."/>
            <person name="Matsuura K."/>
            <person name="Barry K."/>
            <person name="Labutti K."/>
            <person name="Kuo R."/>
            <person name="Ohm R.A."/>
            <person name="Bhattacharya S.S."/>
            <person name="Shirouzu T."/>
            <person name="Yoshinaga Y."/>
            <person name="Martin F.M."/>
            <person name="Grigoriev I.V."/>
            <person name="Hibbett D.S."/>
        </authorList>
    </citation>
    <scope>NUCLEOTIDE SEQUENCE [LARGE SCALE GENOMIC DNA]</scope>
    <source>
        <strain evidence="3 4">HHB10207 ss-3</strain>
    </source>
</reference>
<keyword evidence="2" id="KW-0472">Membrane</keyword>
<name>A0A166C3G4_9AGAM</name>
<evidence type="ECO:0008006" key="5">
    <source>
        <dbReference type="Google" id="ProtNLM"/>
    </source>
</evidence>
<gene>
    <name evidence="3" type="ORF">SISSUDRAFT_1049062</name>
</gene>
<sequence length="561" mass="64230">MASTSERDHLLDQELAPPPDPQLDYGTMDDPPPPGPPPYSESESLRRTTAVQSRRYQKGLLEALPEHRPISIGLFAISDSDIPPPPEGWLEFVHPEGQTYFYHPEARIVTEANLRIPAHVGSITFWANQVHSLVAAHGIELQESTELMLELDEDGLSCRYYFVDHVHRVEFWIDDTNTEELDIPPVTSTGHLKNVLQQHYWNHVEYFPMHISLPPSVEEELVASLTHGCIDFMTSNLTTFPYTAEECQTFIKLFQTSYDSPRAKGYKNCVIARLWSELLSNYFLNLHGEPLARLSRTQQLLPDPDIQNPWYIRVIFTMFFDTPAQYLQTLRDLWVDEITYSSPWRKFITDMLQEWKNLASWAAVLLITALTSLSILILWTSSLSSFLTNLEQMTMIAAVLFSFASLASSVVLIHIHKFQKSSHAYDAAQYFRHAFHDSLGFQPLAIIFAMPWASFMWALISVAACVFLVSLRFSSVITQLIIWCLEIAVCVSIYAILQFFGKLKYLSDFELDMAIGAVRDFISTPWRVFRRRRRRAATISLPRHITSPRLSPRLSPPDDAV</sequence>